<dbReference type="OrthoDB" id="2141050at2759"/>
<dbReference type="EMBL" id="QEAN01000002">
    <property type="protein sequence ID" value="TPX54862.1"/>
    <property type="molecule type" value="Genomic_DNA"/>
</dbReference>
<dbReference type="AlphaFoldDB" id="A0A507DK36"/>
<keyword evidence="4" id="KW-1185">Reference proteome</keyword>
<comment type="caution">
    <text evidence="2">The sequence shown here is derived from an EMBL/GenBank/DDBJ whole genome shotgun (WGS) entry which is preliminary data.</text>
</comment>
<dbReference type="PANTHER" id="PTHR39218">
    <property type="entry name" value="OXIDOREDUCTASE 14 KDA SUBUNIT, PUTATIVE (AFU_ORTHOLOGUE AFUA_1G12110)-RELATED"/>
    <property type="match status" value="1"/>
</dbReference>
<feature type="transmembrane region" description="Helical" evidence="1">
    <location>
        <begin position="52"/>
        <end position="70"/>
    </location>
</feature>
<dbReference type="Proteomes" id="UP000320475">
    <property type="component" value="Unassembled WGS sequence"/>
</dbReference>
<dbReference type="VEuPathDB" id="FungiDB:SeMB42_g00091"/>
<accession>A0A507DK36</accession>
<feature type="transmembrane region" description="Helical" evidence="1">
    <location>
        <begin position="20"/>
        <end position="40"/>
    </location>
</feature>
<evidence type="ECO:0000313" key="5">
    <source>
        <dbReference type="Proteomes" id="UP000320475"/>
    </source>
</evidence>
<sequence>MLVFGSSREAQKLGGVTPQAAYVSAGWGATGVFVRVWALGLQQRPLLYKPHIHVVFFAVFAGIGAVVHNFERRQLDKLELARDKLVKRRMMRDQATAAAE</sequence>
<evidence type="ECO:0000313" key="4">
    <source>
        <dbReference type="Proteomes" id="UP000317494"/>
    </source>
</evidence>
<keyword evidence="1" id="KW-0472">Membrane</keyword>
<organism evidence="2 5">
    <name type="scientific">Synchytrium endobioticum</name>
    <dbReference type="NCBI Taxonomy" id="286115"/>
    <lineage>
        <taxon>Eukaryota</taxon>
        <taxon>Fungi</taxon>
        <taxon>Fungi incertae sedis</taxon>
        <taxon>Chytridiomycota</taxon>
        <taxon>Chytridiomycota incertae sedis</taxon>
        <taxon>Chytridiomycetes</taxon>
        <taxon>Synchytriales</taxon>
        <taxon>Synchytriaceae</taxon>
        <taxon>Synchytrium</taxon>
    </lineage>
</organism>
<dbReference type="EMBL" id="QEAM01000003">
    <property type="protein sequence ID" value="TPX51605.1"/>
    <property type="molecule type" value="Genomic_DNA"/>
</dbReference>
<evidence type="ECO:0000256" key="1">
    <source>
        <dbReference type="SAM" id="Phobius"/>
    </source>
</evidence>
<proteinExistence type="predicted"/>
<keyword evidence="1" id="KW-1133">Transmembrane helix</keyword>
<dbReference type="Proteomes" id="UP000317494">
    <property type="component" value="Unassembled WGS sequence"/>
</dbReference>
<dbReference type="PANTHER" id="PTHR39218:SF1">
    <property type="entry name" value="OXIDOREDUCTASE 14 KDA SUBUNIT, PUTATIVE (AFU_ORTHOLOGUE AFUA_1G12110)-RELATED"/>
    <property type="match status" value="1"/>
</dbReference>
<name>A0A507DK36_9FUNG</name>
<reference evidence="4 5" key="1">
    <citation type="journal article" date="2019" name="Sci. Rep.">
        <title>Comparative genomics of chytrid fungi reveal insights into the obligate biotrophic and pathogenic lifestyle of Synchytrium endobioticum.</title>
        <authorList>
            <person name="van de Vossenberg B.T.L.H."/>
            <person name="Warris S."/>
            <person name="Nguyen H.D.T."/>
            <person name="van Gent-Pelzer M.P.E."/>
            <person name="Joly D.L."/>
            <person name="van de Geest H.C."/>
            <person name="Bonants P.J.M."/>
            <person name="Smith D.S."/>
            <person name="Levesque C.A."/>
            <person name="van der Lee T.A.J."/>
        </authorList>
    </citation>
    <scope>NUCLEOTIDE SEQUENCE [LARGE SCALE GENOMIC DNA]</scope>
    <source>
        <strain evidence="2 5">LEV6574</strain>
        <strain evidence="3 4">MB42</strain>
    </source>
</reference>
<protein>
    <submittedName>
        <fullName evidence="2">Uncharacterized protein</fullName>
    </submittedName>
</protein>
<gene>
    <name evidence="2" type="ORF">SeLEV6574_g00179</name>
    <name evidence="3" type="ORF">SeMB42_g00091</name>
</gene>
<dbReference type="STRING" id="286115.A0A507DK36"/>
<evidence type="ECO:0000313" key="2">
    <source>
        <dbReference type="EMBL" id="TPX51605.1"/>
    </source>
</evidence>
<keyword evidence="1" id="KW-0812">Transmembrane</keyword>
<evidence type="ECO:0000313" key="3">
    <source>
        <dbReference type="EMBL" id="TPX54862.1"/>
    </source>
</evidence>